<dbReference type="RefSeq" id="XP_009166019.1">
    <property type="nucleotide sequence ID" value="XM_009167755.1"/>
</dbReference>
<protein>
    <submittedName>
        <fullName evidence="1">Uncharacterized protein</fullName>
    </submittedName>
</protein>
<evidence type="ECO:0000313" key="2">
    <source>
        <dbReference type="Proteomes" id="UP000054324"/>
    </source>
</evidence>
<name>A0A075AHP8_OPIVI</name>
<keyword evidence="2" id="KW-1185">Reference proteome</keyword>
<accession>A0A075AHP8</accession>
<proteinExistence type="predicted"/>
<gene>
    <name evidence="1" type="ORF">T265_03309</name>
</gene>
<dbReference type="CTD" id="20317496"/>
<dbReference type="Proteomes" id="UP000054324">
    <property type="component" value="Unassembled WGS sequence"/>
</dbReference>
<dbReference type="GeneID" id="20317496"/>
<reference evidence="1 2" key="1">
    <citation type="submission" date="2013-11" db="EMBL/GenBank/DDBJ databases">
        <title>Opisthorchis viverrini - life in the bile duct.</title>
        <authorList>
            <person name="Young N.D."/>
            <person name="Nagarajan N."/>
            <person name="Lin S.J."/>
            <person name="Korhonen P.K."/>
            <person name="Jex A.R."/>
            <person name="Hall R.S."/>
            <person name="Safavi-Hemami H."/>
            <person name="Kaewkong W."/>
            <person name="Bertrand D."/>
            <person name="Gao S."/>
            <person name="Seet Q."/>
            <person name="Wongkham S."/>
            <person name="Teh B.T."/>
            <person name="Wongkham C."/>
            <person name="Intapan P.M."/>
            <person name="Maleewong W."/>
            <person name="Yang X."/>
            <person name="Hu M."/>
            <person name="Wang Z."/>
            <person name="Hofmann A."/>
            <person name="Sternberg P.W."/>
            <person name="Tan P."/>
            <person name="Wang J."/>
            <person name="Gasser R.B."/>
        </authorList>
    </citation>
    <scope>NUCLEOTIDE SEQUENCE [LARGE SCALE GENOMIC DNA]</scope>
</reference>
<dbReference type="EMBL" id="KL596664">
    <property type="protein sequence ID" value="KER30259.1"/>
    <property type="molecule type" value="Genomic_DNA"/>
</dbReference>
<sequence length="104" mass="11677">MRSYLPPPIIGERNCGSYNQCATTSMLQLANPDKRCEHVPCCVPQPSEFPTMCKETHVDPSKDPTTLSLAPEAISSRRKILYVVVKTCFYSINTHFIPNMTQSN</sequence>
<evidence type="ECO:0000313" key="1">
    <source>
        <dbReference type="EMBL" id="KER30259.1"/>
    </source>
</evidence>
<organism evidence="1 2">
    <name type="scientific">Opisthorchis viverrini</name>
    <name type="common">Southeast Asian liver fluke</name>
    <dbReference type="NCBI Taxonomy" id="6198"/>
    <lineage>
        <taxon>Eukaryota</taxon>
        <taxon>Metazoa</taxon>
        <taxon>Spiralia</taxon>
        <taxon>Lophotrochozoa</taxon>
        <taxon>Platyhelminthes</taxon>
        <taxon>Trematoda</taxon>
        <taxon>Digenea</taxon>
        <taxon>Opisthorchiida</taxon>
        <taxon>Opisthorchiata</taxon>
        <taxon>Opisthorchiidae</taxon>
        <taxon>Opisthorchis</taxon>
    </lineage>
</organism>
<dbReference type="KEGG" id="ovi:T265_03309"/>
<dbReference type="AlphaFoldDB" id="A0A075AHP8"/>